<feature type="transmembrane region" description="Helical" evidence="6">
    <location>
        <begin position="397"/>
        <end position="420"/>
    </location>
</feature>
<feature type="transmembrane region" description="Helical" evidence="6">
    <location>
        <begin position="74"/>
        <end position="99"/>
    </location>
</feature>
<feature type="domain" description="ABC3 transporter permease C-terminal" evidence="7">
    <location>
        <begin position="89"/>
        <end position="200"/>
    </location>
</feature>
<organism evidence="8 9">
    <name type="scientific">Corynebacterium haemomassiliense</name>
    <dbReference type="NCBI Taxonomy" id="2754726"/>
    <lineage>
        <taxon>Bacteria</taxon>
        <taxon>Bacillati</taxon>
        <taxon>Actinomycetota</taxon>
        <taxon>Actinomycetes</taxon>
        <taxon>Mycobacteriales</taxon>
        <taxon>Corynebacteriaceae</taxon>
        <taxon>Corynebacterium</taxon>
    </lineage>
</organism>
<evidence type="ECO:0000256" key="3">
    <source>
        <dbReference type="ARBA" id="ARBA00022692"/>
    </source>
</evidence>
<feature type="transmembrane region" description="Helical" evidence="6">
    <location>
        <begin position="138"/>
        <end position="159"/>
    </location>
</feature>
<evidence type="ECO:0000313" key="9">
    <source>
        <dbReference type="Proteomes" id="UP000523682"/>
    </source>
</evidence>
<gene>
    <name evidence="8" type="ORF">H0193_09060</name>
</gene>
<name>A0A7W2I496_9CORY</name>
<feature type="transmembrane region" description="Helical" evidence="6">
    <location>
        <begin position="426"/>
        <end position="445"/>
    </location>
</feature>
<feature type="transmembrane region" description="Helical" evidence="6">
    <location>
        <begin position="342"/>
        <end position="366"/>
    </location>
</feature>
<comment type="subcellular location">
    <subcellularLocation>
        <location evidence="1">Cell membrane</location>
        <topology evidence="1">Multi-pass membrane protein</topology>
    </subcellularLocation>
</comment>
<feature type="transmembrane region" description="Helical" evidence="6">
    <location>
        <begin position="30"/>
        <end position="54"/>
    </location>
</feature>
<dbReference type="EMBL" id="JACDTZ010000001">
    <property type="protein sequence ID" value="MBA5244952.1"/>
    <property type="molecule type" value="Genomic_DNA"/>
</dbReference>
<proteinExistence type="predicted"/>
<evidence type="ECO:0000256" key="4">
    <source>
        <dbReference type="ARBA" id="ARBA00022989"/>
    </source>
</evidence>
<evidence type="ECO:0000256" key="2">
    <source>
        <dbReference type="ARBA" id="ARBA00022475"/>
    </source>
</evidence>
<dbReference type="Pfam" id="PF02687">
    <property type="entry name" value="FtsX"/>
    <property type="match status" value="1"/>
</dbReference>
<keyword evidence="2" id="KW-1003">Cell membrane</keyword>
<comment type="caution">
    <text evidence="8">The sequence shown here is derived from an EMBL/GenBank/DDBJ whole genome shotgun (WGS) entry which is preliminary data.</text>
</comment>
<dbReference type="Proteomes" id="UP000523682">
    <property type="component" value="Unassembled WGS sequence"/>
</dbReference>
<sequence length="463" mass="49513">MSSVTLMRSAVSQTSEGRSQRQIGERWVRALSLVAVTVASWMMCTLMGGTWMFVARDRHPHEALVEVSKDLGGPISITYIFLALFACVLLVPSLLGLLTQAARANLGGREEHLAVLRLIGATAGEVRGMMILESLRQALVGLVLGSVLYIVTCPAWSLLTFQEKRVDTWEMLTWWVIPIAWIVVLVLAACSVWLALRRVSVTPLGVTKKIPPKGQNMITLVLSLVGAVVLYRYLSSLSIAPQADALEFVVVLVVAGGILNVNALIAVGVIQLLARLSYRVPGAANYVATRRVGRGARTTWKRVTALYFVAFIGGIGAWISAVPEVEEEPVLKMITGDTPPGVAITAVFAAVLLVSSTLLTQALAVVEQKQLTKSLYFIGAPAAFHTKVAVREVGVPMLVVALLGFGMGSLMGTIMVMIHVNVLDKVALFGGLVAVALVGCVLAVVGTGRLREQVLLGMGRAKD</sequence>
<feature type="transmembrane region" description="Helical" evidence="6">
    <location>
        <begin position="171"/>
        <end position="196"/>
    </location>
</feature>
<evidence type="ECO:0000256" key="5">
    <source>
        <dbReference type="ARBA" id="ARBA00023136"/>
    </source>
</evidence>
<feature type="transmembrane region" description="Helical" evidence="6">
    <location>
        <begin position="246"/>
        <end position="270"/>
    </location>
</feature>
<keyword evidence="4 6" id="KW-1133">Transmembrane helix</keyword>
<protein>
    <submittedName>
        <fullName evidence="8">FtsX-like permease family protein</fullName>
    </submittedName>
</protein>
<evidence type="ECO:0000256" key="6">
    <source>
        <dbReference type="SAM" id="Phobius"/>
    </source>
</evidence>
<keyword evidence="5 6" id="KW-0472">Membrane</keyword>
<accession>A0A7W2I496</accession>
<dbReference type="RefSeq" id="WP_181889502.1">
    <property type="nucleotide sequence ID" value="NZ_CP170998.1"/>
</dbReference>
<dbReference type="InterPro" id="IPR003838">
    <property type="entry name" value="ABC3_permease_C"/>
</dbReference>
<dbReference type="GO" id="GO:0005886">
    <property type="term" value="C:plasma membrane"/>
    <property type="evidence" value="ECO:0007669"/>
    <property type="project" value="UniProtKB-SubCell"/>
</dbReference>
<evidence type="ECO:0000256" key="1">
    <source>
        <dbReference type="ARBA" id="ARBA00004651"/>
    </source>
</evidence>
<evidence type="ECO:0000259" key="7">
    <source>
        <dbReference type="Pfam" id="PF02687"/>
    </source>
</evidence>
<keyword evidence="9" id="KW-1185">Reference proteome</keyword>
<feature type="transmembrane region" description="Helical" evidence="6">
    <location>
        <begin position="217"/>
        <end position="234"/>
    </location>
</feature>
<dbReference type="AlphaFoldDB" id="A0A7W2I496"/>
<feature type="transmembrane region" description="Helical" evidence="6">
    <location>
        <begin position="304"/>
        <end position="322"/>
    </location>
</feature>
<keyword evidence="3 6" id="KW-0812">Transmembrane</keyword>
<reference evidence="8 9" key="1">
    <citation type="submission" date="2020-07" db="EMBL/GenBank/DDBJ databases">
        <title>Draft genome and description of Corynebacterium haemomassiliense strain Marseile-Q3615 sp. nov.</title>
        <authorList>
            <person name="Boxberger M."/>
            <person name="La Scola B."/>
        </authorList>
    </citation>
    <scope>NUCLEOTIDE SEQUENCE [LARGE SCALE GENOMIC DNA]</scope>
    <source>
        <strain evidence="8 9">Marseille-Q3615</strain>
    </source>
</reference>
<evidence type="ECO:0000313" key="8">
    <source>
        <dbReference type="EMBL" id="MBA5244952.1"/>
    </source>
</evidence>